<organism evidence="2 3">
    <name type="scientific">Tigheibacillus jepli</name>
    <dbReference type="NCBI Taxonomy" id="3035914"/>
    <lineage>
        <taxon>Bacteria</taxon>
        <taxon>Bacillati</taxon>
        <taxon>Bacillota</taxon>
        <taxon>Bacilli</taxon>
        <taxon>Bacillales</taxon>
        <taxon>Bacillaceae</taxon>
        <taxon>Tigheibacillus</taxon>
    </lineage>
</organism>
<keyword evidence="1" id="KW-0472">Membrane</keyword>
<evidence type="ECO:0000256" key="1">
    <source>
        <dbReference type="SAM" id="Phobius"/>
    </source>
</evidence>
<gene>
    <name evidence="2" type="ORF">P5G51_001145</name>
</gene>
<proteinExistence type="predicted"/>
<dbReference type="RefSeq" id="WP_306067895.1">
    <property type="nucleotide sequence ID" value="NZ_JAROCA020000001.1"/>
</dbReference>
<name>A0ABU5CDA8_9BACI</name>
<evidence type="ECO:0000313" key="3">
    <source>
        <dbReference type="Proteomes" id="UP001228376"/>
    </source>
</evidence>
<dbReference type="EMBL" id="JAROCA020000001">
    <property type="protein sequence ID" value="MDY0404195.1"/>
    <property type="molecule type" value="Genomic_DNA"/>
</dbReference>
<comment type="caution">
    <text evidence="2">The sequence shown here is derived from an EMBL/GenBank/DDBJ whole genome shotgun (WGS) entry which is preliminary data.</text>
</comment>
<sequence>MKKLTYWGIVLFIGLLVVLAFWWVKAEEKDRKELLDQSEQIEKERLNDFFTELHHVYGYLYTAENESLQLFLKIDEALREGELSATLLMMETTGDKSNSYKETKYTLNGITDGLMVEFFTTVDGEPTKLKGNFHEGAASFDLSFWTTDQKLLFREVTEEEFKQRYEKFKKQ</sequence>
<keyword evidence="1" id="KW-0812">Transmembrane</keyword>
<dbReference type="Proteomes" id="UP001228376">
    <property type="component" value="Unassembled WGS sequence"/>
</dbReference>
<protein>
    <recommendedName>
        <fullName evidence="4">DUF1433 domain-containing protein</fullName>
    </recommendedName>
</protein>
<keyword evidence="3" id="KW-1185">Reference proteome</keyword>
<evidence type="ECO:0008006" key="4">
    <source>
        <dbReference type="Google" id="ProtNLM"/>
    </source>
</evidence>
<accession>A0ABU5CDA8</accession>
<keyword evidence="1" id="KW-1133">Transmembrane helix</keyword>
<evidence type="ECO:0000313" key="2">
    <source>
        <dbReference type="EMBL" id="MDY0404195.1"/>
    </source>
</evidence>
<feature type="transmembrane region" description="Helical" evidence="1">
    <location>
        <begin position="6"/>
        <end position="24"/>
    </location>
</feature>
<reference evidence="2 3" key="1">
    <citation type="submission" date="2023-10" db="EMBL/GenBank/DDBJ databases">
        <title>179-bfca-hs.</title>
        <authorList>
            <person name="Miliotis G."/>
            <person name="Sengupta P."/>
            <person name="Hameed A."/>
            <person name="Chuvochina M."/>
            <person name="Mcdonagh F."/>
            <person name="Simpson A.C."/>
            <person name="Singh N.K."/>
            <person name="Rekha P.D."/>
            <person name="Raman K."/>
            <person name="Hugenholtz P."/>
            <person name="Venkateswaran K."/>
        </authorList>
    </citation>
    <scope>NUCLEOTIDE SEQUENCE [LARGE SCALE GENOMIC DNA]</scope>
    <source>
        <strain evidence="2 3">179-BFC-A-HS</strain>
    </source>
</reference>